<evidence type="ECO:0000313" key="3">
    <source>
        <dbReference type="EMBL" id="NML92240.1"/>
    </source>
</evidence>
<sequence>MRIAVANVQVPFVHGGAEVHADNLVRQLRARGFETELVTIPFKWYPPERLLESIAIARMLDLSEANGLRIDRLIGLKFPIYLAPHPDKVLWILHQYRSAYDLWDHPEYGDLINLPHGQAVRAAVHHADRRFIPEAKAVYANSRNVADRLEHFNGIAARPLYHPPADAEQFHSAEARDYLFFPSRITPLKRQRLVIEALALCREPVRVVFAGAAEVPSYMAELQQLCREGGLEQRVVFKGFTSQAEKLALYAESLGVVYPPVDEDYGYVTLEAMLSGKPVITTSDSGGPLEFVEHDRTGLVATPDAANLAAQMDALWRNRSIAARMGRAGREYYDALGISWDRVVEVLTA</sequence>
<name>A0A7Y0G7V6_9SPHN</name>
<evidence type="ECO:0000259" key="2">
    <source>
        <dbReference type="Pfam" id="PF13439"/>
    </source>
</evidence>
<protein>
    <submittedName>
        <fullName evidence="3">Glycosyltransferase family 4 protein</fullName>
    </submittedName>
</protein>
<dbReference type="CDD" id="cd03801">
    <property type="entry name" value="GT4_PimA-like"/>
    <property type="match status" value="1"/>
</dbReference>
<gene>
    <name evidence="3" type="ORF">HHL27_00960</name>
</gene>
<evidence type="ECO:0000313" key="4">
    <source>
        <dbReference type="Proteomes" id="UP000583556"/>
    </source>
</evidence>
<proteinExistence type="predicted"/>
<dbReference type="Pfam" id="PF13439">
    <property type="entry name" value="Glyco_transf_4"/>
    <property type="match status" value="1"/>
</dbReference>
<dbReference type="PANTHER" id="PTHR12526">
    <property type="entry name" value="GLYCOSYLTRANSFERASE"/>
    <property type="match status" value="1"/>
</dbReference>
<keyword evidence="3" id="KW-0808">Transferase</keyword>
<keyword evidence="4" id="KW-1185">Reference proteome</keyword>
<dbReference type="GO" id="GO:0016757">
    <property type="term" value="F:glycosyltransferase activity"/>
    <property type="evidence" value="ECO:0007669"/>
    <property type="project" value="InterPro"/>
</dbReference>
<feature type="domain" description="Glycosyltransferase subfamily 4-like N-terminal" evidence="2">
    <location>
        <begin position="15"/>
        <end position="159"/>
    </location>
</feature>
<reference evidence="3 4" key="1">
    <citation type="submission" date="2020-04" db="EMBL/GenBank/DDBJ databases">
        <title>Novosphingobium sp. TW-4 isolated from soil.</title>
        <authorList>
            <person name="Dahal R.H."/>
            <person name="Chaudhary D.K."/>
        </authorList>
    </citation>
    <scope>NUCLEOTIDE SEQUENCE [LARGE SCALE GENOMIC DNA]</scope>
    <source>
        <strain evidence="3 4">TW-4</strain>
    </source>
</reference>
<evidence type="ECO:0000259" key="1">
    <source>
        <dbReference type="Pfam" id="PF00534"/>
    </source>
</evidence>
<dbReference type="AlphaFoldDB" id="A0A7Y0G7V6"/>
<dbReference type="Gene3D" id="3.40.50.2000">
    <property type="entry name" value="Glycogen Phosphorylase B"/>
    <property type="match status" value="1"/>
</dbReference>
<dbReference type="Proteomes" id="UP000583556">
    <property type="component" value="Unassembled WGS sequence"/>
</dbReference>
<accession>A0A7Y0G7V6</accession>
<dbReference type="SUPFAM" id="SSF53756">
    <property type="entry name" value="UDP-Glycosyltransferase/glycogen phosphorylase"/>
    <property type="match status" value="1"/>
</dbReference>
<comment type="caution">
    <text evidence="3">The sequence shown here is derived from an EMBL/GenBank/DDBJ whole genome shotgun (WGS) entry which is preliminary data.</text>
</comment>
<dbReference type="EMBL" id="JABBGM010000001">
    <property type="protein sequence ID" value="NML92240.1"/>
    <property type="molecule type" value="Genomic_DNA"/>
</dbReference>
<dbReference type="Pfam" id="PF00534">
    <property type="entry name" value="Glycos_transf_1"/>
    <property type="match status" value="1"/>
</dbReference>
<dbReference type="InterPro" id="IPR028098">
    <property type="entry name" value="Glyco_trans_4-like_N"/>
</dbReference>
<dbReference type="PANTHER" id="PTHR12526:SF635">
    <property type="entry name" value="GLYCOSYL TRANSFERASE GROUP 1"/>
    <property type="match status" value="1"/>
</dbReference>
<organism evidence="3 4">
    <name type="scientific">Novosphingobium olei</name>
    <dbReference type="NCBI Taxonomy" id="2728851"/>
    <lineage>
        <taxon>Bacteria</taxon>
        <taxon>Pseudomonadati</taxon>
        <taxon>Pseudomonadota</taxon>
        <taxon>Alphaproteobacteria</taxon>
        <taxon>Sphingomonadales</taxon>
        <taxon>Sphingomonadaceae</taxon>
        <taxon>Novosphingobium</taxon>
    </lineage>
</organism>
<feature type="domain" description="Glycosyl transferase family 1" evidence="1">
    <location>
        <begin position="169"/>
        <end position="331"/>
    </location>
</feature>
<dbReference type="InterPro" id="IPR001296">
    <property type="entry name" value="Glyco_trans_1"/>
</dbReference>
<dbReference type="RefSeq" id="WP_169491511.1">
    <property type="nucleotide sequence ID" value="NZ_JABBGM010000001.1"/>
</dbReference>